<dbReference type="InterPro" id="IPR004330">
    <property type="entry name" value="FAR1_DNA_bnd_dom"/>
</dbReference>
<evidence type="ECO:0000259" key="2">
    <source>
        <dbReference type="Pfam" id="PF03101"/>
    </source>
</evidence>
<evidence type="ECO:0000313" key="3">
    <source>
        <dbReference type="EMBL" id="PIN27074.1"/>
    </source>
</evidence>
<organism evidence="3 4">
    <name type="scientific">Handroanthus impetiginosus</name>
    <dbReference type="NCBI Taxonomy" id="429701"/>
    <lineage>
        <taxon>Eukaryota</taxon>
        <taxon>Viridiplantae</taxon>
        <taxon>Streptophyta</taxon>
        <taxon>Embryophyta</taxon>
        <taxon>Tracheophyta</taxon>
        <taxon>Spermatophyta</taxon>
        <taxon>Magnoliopsida</taxon>
        <taxon>eudicotyledons</taxon>
        <taxon>Gunneridae</taxon>
        <taxon>Pentapetalae</taxon>
        <taxon>asterids</taxon>
        <taxon>lamiids</taxon>
        <taxon>Lamiales</taxon>
        <taxon>Bignoniaceae</taxon>
        <taxon>Crescentiina</taxon>
        <taxon>Tabebuia alliance</taxon>
        <taxon>Handroanthus</taxon>
    </lineage>
</organism>
<protein>
    <recommendedName>
        <fullName evidence="2">FAR1 domain-containing protein</fullName>
    </recommendedName>
</protein>
<dbReference type="OrthoDB" id="2402896at2759"/>
<sequence>MLLCACEGVKDDTHFTKKIAEYYKASSRCGCSAKLKISRSKEESWTVAIFDAKHNHDLYAPNEAYLLRSQRNMTEEQRILFNTTCNSDVHLNLEGGEHNLGFTQSKAFNELAHQKRKKKIDSGDVVGLVQHFKNKSNNENNFYWNMEVESDIILINIFFRDSQCFVDYESSGDVLSFDTTYKTNNEGTNTNLKKEIGNATSSLLDCVHGYEKVLSNWHSEEKKKIFIVIILSLHYKISCRTTKGPRQGGRSSQTHGNECPSQQDMFLNSQLGANDQPQWIDPIHFSHGITNFQTCQLSANQASWSPFNSFAVTNLGTHDIGSQFNISLHATGNNPSNDLSQNAQAFSNYFRGPPFN</sequence>
<keyword evidence="4" id="KW-1185">Reference proteome</keyword>
<evidence type="ECO:0000256" key="1">
    <source>
        <dbReference type="SAM" id="MobiDB-lite"/>
    </source>
</evidence>
<feature type="domain" description="FAR1" evidence="2">
    <location>
        <begin position="2"/>
        <end position="58"/>
    </location>
</feature>
<reference evidence="4" key="1">
    <citation type="journal article" date="2018" name="Gigascience">
        <title>Genome assembly of the Pink Ipe (Handroanthus impetiginosus, Bignoniaceae), a highly valued, ecologically keystone Neotropical timber forest tree.</title>
        <authorList>
            <person name="Silva-Junior O.B."/>
            <person name="Grattapaglia D."/>
            <person name="Novaes E."/>
            <person name="Collevatti R.G."/>
        </authorList>
    </citation>
    <scope>NUCLEOTIDE SEQUENCE [LARGE SCALE GENOMIC DNA]</scope>
    <source>
        <strain evidence="4">cv. UFG-1</strain>
    </source>
</reference>
<evidence type="ECO:0000313" key="4">
    <source>
        <dbReference type="Proteomes" id="UP000231279"/>
    </source>
</evidence>
<gene>
    <name evidence="3" type="ORF">CDL12_00172</name>
</gene>
<name>A0A2G9IBF0_9LAMI</name>
<dbReference type="PANTHER" id="PTHR47718">
    <property type="entry name" value="OS01G0519700 PROTEIN"/>
    <property type="match status" value="1"/>
</dbReference>
<dbReference type="Pfam" id="PF03101">
    <property type="entry name" value="FAR1"/>
    <property type="match status" value="1"/>
</dbReference>
<proteinExistence type="predicted"/>
<comment type="caution">
    <text evidence="3">The sequence shown here is derived from an EMBL/GenBank/DDBJ whole genome shotgun (WGS) entry which is preliminary data.</text>
</comment>
<feature type="region of interest" description="Disordered" evidence="1">
    <location>
        <begin position="242"/>
        <end position="263"/>
    </location>
</feature>
<feature type="compositionally biased region" description="Polar residues" evidence="1">
    <location>
        <begin position="249"/>
        <end position="263"/>
    </location>
</feature>
<dbReference type="AlphaFoldDB" id="A0A2G9IBF0"/>
<dbReference type="PANTHER" id="PTHR47718:SF17">
    <property type="entry name" value="PROTEIN FAR1-RELATED SEQUENCE 5-LIKE"/>
    <property type="match status" value="1"/>
</dbReference>
<accession>A0A2G9IBF0</accession>
<dbReference type="EMBL" id="NKXS01000014">
    <property type="protein sequence ID" value="PIN27074.1"/>
    <property type="molecule type" value="Genomic_DNA"/>
</dbReference>
<dbReference type="Proteomes" id="UP000231279">
    <property type="component" value="Unassembled WGS sequence"/>
</dbReference>